<evidence type="ECO:0000313" key="3">
    <source>
        <dbReference type="Proteomes" id="UP000031967"/>
    </source>
</evidence>
<dbReference type="Gene3D" id="3.30.750.24">
    <property type="entry name" value="STAS domain"/>
    <property type="match status" value="1"/>
</dbReference>
<comment type="caution">
    <text evidence="2">The sequence shown here is derived from an EMBL/GenBank/DDBJ whole genome shotgun (WGS) entry which is preliminary data.</text>
</comment>
<organism evidence="2 3">
    <name type="scientific">Gordoniibacillus kamchatkensis</name>
    <dbReference type="NCBI Taxonomy" id="1590651"/>
    <lineage>
        <taxon>Bacteria</taxon>
        <taxon>Bacillati</taxon>
        <taxon>Bacillota</taxon>
        <taxon>Bacilli</taxon>
        <taxon>Bacillales</taxon>
        <taxon>Paenibacillaceae</taxon>
        <taxon>Gordoniibacillus</taxon>
    </lineage>
</organism>
<accession>A0ABR5AIF1</accession>
<protein>
    <recommendedName>
        <fullName evidence="1">STAS domain-containing protein</fullName>
    </recommendedName>
</protein>
<dbReference type="RefSeq" id="WP_041047680.1">
    <property type="nucleotide sequence ID" value="NZ_JXAK01000016.1"/>
</dbReference>
<name>A0ABR5AIF1_9BACL</name>
<dbReference type="PROSITE" id="PS50801">
    <property type="entry name" value="STAS"/>
    <property type="match status" value="1"/>
</dbReference>
<reference evidence="2 3" key="1">
    <citation type="submission" date="2014-12" db="EMBL/GenBank/DDBJ databases">
        <title>Draft genome sequence of Paenibacillus kamchatkensis strain B-2647.</title>
        <authorList>
            <person name="Karlyshev A.V."/>
            <person name="Kudryashova E.B."/>
        </authorList>
    </citation>
    <scope>NUCLEOTIDE SEQUENCE [LARGE SCALE GENOMIC DNA]</scope>
    <source>
        <strain evidence="2 3">VKM B-2647</strain>
    </source>
</reference>
<dbReference type="SUPFAM" id="SSF52091">
    <property type="entry name" value="SpoIIaa-like"/>
    <property type="match status" value="1"/>
</dbReference>
<dbReference type="InterPro" id="IPR002645">
    <property type="entry name" value="STAS_dom"/>
</dbReference>
<dbReference type="CDD" id="cd07043">
    <property type="entry name" value="STAS_anti-anti-sigma_factors"/>
    <property type="match status" value="1"/>
</dbReference>
<proteinExistence type="predicted"/>
<dbReference type="InterPro" id="IPR036513">
    <property type="entry name" value="STAS_dom_sf"/>
</dbReference>
<keyword evidence="3" id="KW-1185">Reference proteome</keyword>
<evidence type="ECO:0000313" key="2">
    <source>
        <dbReference type="EMBL" id="KIL40829.1"/>
    </source>
</evidence>
<sequence length="122" mass="13944">MESQFRAEVRDAGNAIVIDMFGDLSKEAQDPMFCLRSWEEPPQPGKGYLIYNFTNVPYINSLGIALLIRLVRSTAKAGYQTFAYGLTPHYQKLFLMVGLTEYMMIYPDEYAIRQRIESLASS</sequence>
<dbReference type="Proteomes" id="UP000031967">
    <property type="component" value="Unassembled WGS sequence"/>
</dbReference>
<dbReference type="EMBL" id="JXAK01000016">
    <property type="protein sequence ID" value="KIL40829.1"/>
    <property type="molecule type" value="Genomic_DNA"/>
</dbReference>
<feature type="domain" description="STAS" evidence="1">
    <location>
        <begin position="1"/>
        <end position="119"/>
    </location>
</feature>
<gene>
    <name evidence="2" type="ORF">SD70_11425</name>
</gene>
<dbReference type="Pfam" id="PF01740">
    <property type="entry name" value="STAS"/>
    <property type="match status" value="1"/>
</dbReference>
<evidence type="ECO:0000259" key="1">
    <source>
        <dbReference type="PROSITE" id="PS50801"/>
    </source>
</evidence>